<dbReference type="GO" id="GO:0043564">
    <property type="term" value="C:Ku70:Ku80 complex"/>
    <property type="evidence" value="ECO:0007669"/>
    <property type="project" value="InterPro"/>
</dbReference>
<dbReference type="Pfam" id="PF02735">
    <property type="entry name" value="Ku"/>
    <property type="match status" value="1"/>
</dbReference>
<keyword evidence="16" id="KW-0539">Nucleus</keyword>
<evidence type="ECO:0000256" key="10">
    <source>
        <dbReference type="ARBA" id="ARBA00022806"/>
    </source>
</evidence>
<evidence type="ECO:0000256" key="9">
    <source>
        <dbReference type="ARBA" id="ARBA00022801"/>
    </source>
</evidence>
<dbReference type="AlphaFoldDB" id="A0A8T9C320"/>
<keyword evidence="8" id="KW-0227">DNA damage</keyword>
<evidence type="ECO:0000256" key="18">
    <source>
        <dbReference type="ARBA" id="ARBA00031847"/>
    </source>
</evidence>
<evidence type="ECO:0000256" key="12">
    <source>
        <dbReference type="ARBA" id="ARBA00022895"/>
    </source>
</evidence>
<evidence type="ECO:0000256" key="20">
    <source>
        <dbReference type="SAM" id="MobiDB-lite"/>
    </source>
</evidence>
<dbReference type="GO" id="GO:0006310">
    <property type="term" value="P:DNA recombination"/>
    <property type="evidence" value="ECO:0007669"/>
    <property type="project" value="UniProtKB-KW"/>
</dbReference>
<dbReference type="SMART" id="SM00559">
    <property type="entry name" value="Ku78"/>
    <property type="match status" value="1"/>
</dbReference>
<keyword evidence="15" id="KW-0234">DNA repair</keyword>
<dbReference type="SUPFAM" id="SSF101420">
    <property type="entry name" value="C-terminal domain of Ku80"/>
    <property type="match status" value="1"/>
</dbReference>
<dbReference type="InterPro" id="IPR006164">
    <property type="entry name" value="DNA_bd_Ku70/Ku80"/>
</dbReference>
<dbReference type="GO" id="GO:0042162">
    <property type="term" value="F:telomeric DNA binding"/>
    <property type="evidence" value="ECO:0007669"/>
    <property type="project" value="InterPro"/>
</dbReference>
<evidence type="ECO:0000256" key="16">
    <source>
        <dbReference type="ARBA" id="ARBA00023242"/>
    </source>
</evidence>
<keyword evidence="12" id="KW-0779">Telomere</keyword>
<keyword evidence="10 22" id="KW-0347">Helicase</keyword>
<dbReference type="GO" id="GO:0003684">
    <property type="term" value="F:damaged DNA binding"/>
    <property type="evidence" value="ECO:0007669"/>
    <property type="project" value="InterPro"/>
</dbReference>
<evidence type="ECO:0000256" key="3">
    <source>
        <dbReference type="ARBA" id="ARBA00007726"/>
    </source>
</evidence>
<evidence type="ECO:0000256" key="4">
    <source>
        <dbReference type="ARBA" id="ARBA00012551"/>
    </source>
</evidence>
<evidence type="ECO:0000256" key="14">
    <source>
        <dbReference type="ARBA" id="ARBA00023172"/>
    </source>
</evidence>
<evidence type="ECO:0000256" key="7">
    <source>
        <dbReference type="ARBA" id="ARBA00022741"/>
    </source>
</evidence>
<dbReference type="PANTHER" id="PTHR12604:SF4">
    <property type="entry name" value="X-RAY REPAIR CROSS-COMPLEMENTING PROTEIN 5"/>
    <property type="match status" value="1"/>
</dbReference>
<evidence type="ECO:0000256" key="5">
    <source>
        <dbReference type="ARBA" id="ARBA00021792"/>
    </source>
</evidence>
<keyword evidence="23" id="KW-1185">Reference proteome</keyword>
<dbReference type="GO" id="GO:0016787">
    <property type="term" value="F:hydrolase activity"/>
    <property type="evidence" value="ECO:0007669"/>
    <property type="project" value="UniProtKB-KW"/>
</dbReference>
<evidence type="ECO:0000313" key="23">
    <source>
        <dbReference type="Proteomes" id="UP000469558"/>
    </source>
</evidence>
<keyword evidence="7" id="KW-0547">Nucleotide-binding</keyword>
<dbReference type="InterPro" id="IPR036465">
    <property type="entry name" value="vWFA_dom_sf"/>
</dbReference>
<dbReference type="Pfam" id="PF03731">
    <property type="entry name" value="Ku_N"/>
    <property type="match status" value="1"/>
</dbReference>
<organism evidence="22 23">
    <name type="scientific">Lachnellula suecica</name>
    <dbReference type="NCBI Taxonomy" id="602035"/>
    <lineage>
        <taxon>Eukaryota</taxon>
        <taxon>Fungi</taxon>
        <taxon>Dikarya</taxon>
        <taxon>Ascomycota</taxon>
        <taxon>Pezizomycotina</taxon>
        <taxon>Leotiomycetes</taxon>
        <taxon>Helotiales</taxon>
        <taxon>Lachnaceae</taxon>
        <taxon>Lachnellula</taxon>
    </lineage>
</organism>
<sequence>MSEPGKEATIYIVDVGETTGDCHNGRTESDLDYGMQYVWDKIATTLAASKTTLATGVIAVRSDETANPMGSEEGYENIAVLKELGPIHMTHLAGLQNKIKPSSTDFGDAISAIVVALEIIAKFTTLKTGKLGKFRRKIVLLTDGQGHMDGSGLEPIAARINELEVELVVVGTDFDDSEFGVKEEDKTTNKRNNEATLKALVESCTKGLFATTAEALESRSTPEVKVSKPYKSFAGRLSLGDYKYHPDTALYIDVQRYFRTKQAKPVGASSFVTRSDTGNGQPSGQSSHTVADDTEMTDAPDLSAVRNTFGYQVNDPTLPGGKRDVAREELAKGYLYGSTAVAISESEENVAKLDTFESFEIIGFIPSDKYERYLNFGECNITVAQSVNDKAKLALSSLIHALHELESYAVARLVSKDGKQPQLLLMAPTFENDMEGLLDVPLPFAEDIRVYRFPPLDRVITTSGATMKKHRNLPNEDLTKAMSDYVDSMDISSFGKNDEGYNINLAVYTYESTEYMPIEDTWSPAIHRTNQAIRTRAVEPSKPVEEAKDGIFMQWSQPPDDLVKKAAPALQKLVKAADVKQVAKKAKGRRYGAEKIIPLSGLDVNSLLDSGKPRKITIGNSIPEFKDLLRNTASQGDISNAVDQMAKIVREMFIAPEKDFSHGRVLENIRVIRSEMIELEMPEIYNSFIQDFKKTLATSKGPRGDPKEFWYMMKKARLGLIDKVELEHSEIPKEEAAEFLTWSSELPSRAK</sequence>
<dbReference type="GO" id="GO:0000781">
    <property type="term" value="C:chromosome, telomeric region"/>
    <property type="evidence" value="ECO:0007669"/>
    <property type="project" value="UniProtKB-SubCell"/>
</dbReference>
<evidence type="ECO:0000259" key="21">
    <source>
        <dbReference type="SMART" id="SM00559"/>
    </source>
</evidence>
<dbReference type="GO" id="GO:0000723">
    <property type="term" value="P:telomere maintenance"/>
    <property type="evidence" value="ECO:0007669"/>
    <property type="project" value="InterPro"/>
</dbReference>
<comment type="caution">
    <text evidence="22">The sequence shown here is derived from an EMBL/GenBank/DDBJ whole genome shotgun (WGS) entry which is preliminary data.</text>
</comment>
<keyword evidence="11" id="KW-0067">ATP-binding</keyword>
<evidence type="ECO:0000256" key="8">
    <source>
        <dbReference type="ARBA" id="ARBA00022763"/>
    </source>
</evidence>
<evidence type="ECO:0000256" key="1">
    <source>
        <dbReference type="ARBA" id="ARBA00004123"/>
    </source>
</evidence>
<accession>A0A8T9C320</accession>
<proteinExistence type="inferred from homology"/>
<reference evidence="22 23" key="1">
    <citation type="submission" date="2018-05" db="EMBL/GenBank/DDBJ databases">
        <title>Genome sequencing and assembly of the regulated plant pathogen Lachnellula willkommii and related sister species for the development of diagnostic species identification markers.</title>
        <authorList>
            <person name="Giroux E."/>
            <person name="Bilodeau G."/>
        </authorList>
    </citation>
    <scope>NUCLEOTIDE SEQUENCE [LARGE SCALE GENOMIC DNA]</scope>
    <source>
        <strain evidence="22 23">CBS 268.59</strain>
    </source>
</reference>
<name>A0A8T9C320_9HELO</name>
<evidence type="ECO:0000256" key="15">
    <source>
        <dbReference type="ARBA" id="ARBA00023204"/>
    </source>
</evidence>
<comment type="subcellular location">
    <subcellularLocation>
        <location evidence="2">Chromosome</location>
        <location evidence="2">Telomere</location>
    </subcellularLocation>
    <subcellularLocation>
        <location evidence="1">Nucleus</location>
    </subcellularLocation>
</comment>
<evidence type="ECO:0000256" key="19">
    <source>
        <dbReference type="ARBA" id="ARBA00047995"/>
    </source>
</evidence>
<dbReference type="InterPro" id="IPR014893">
    <property type="entry name" value="Ku_PK_bind"/>
</dbReference>
<protein>
    <recommendedName>
        <fullName evidence="5">ATP-dependent DNA helicase II subunit 2</fullName>
        <ecNumber evidence="4">3.6.4.12</ecNumber>
    </recommendedName>
    <alternativeName>
        <fullName evidence="18">ATP-dependent DNA helicase II subunit Ku80</fullName>
    </alternativeName>
</protein>
<dbReference type="SUPFAM" id="SSF100939">
    <property type="entry name" value="SPOC domain-like"/>
    <property type="match status" value="1"/>
</dbReference>
<evidence type="ECO:0000256" key="17">
    <source>
        <dbReference type="ARBA" id="ARBA00024890"/>
    </source>
</evidence>
<dbReference type="FunFam" id="3.40.50.410:FF:000073">
    <property type="entry name" value="ATP-dependent DNA helicase II subunit 2"/>
    <property type="match status" value="1"/>
</dbReference>
<dbReference type="GO" id="GO:0003690">
    <property type="term" value="F:double-stranded DNA binding"/>
    <property type="evidence" value="ECO:0007669"/>
    <property type="project" value="TreeGrafter"/>
</dbReference>
<dbReference type="CDD" id="cd00873">
    <property type="entry name" value="KU80"/>
    <property type="match status" value="1"/>
</dbReference>
<keyword evidence="6" id="KW-0158">Chromosome</keyword>
<keyword evidence="13" id="KW-0238">DNA-binding</keyword>
<dbReference type="GO" id="GO:0006303">
    <property type="term" value="P:double-strand break repair via nonhomologous end joining"/>
    <property type="evidence" value="ECO:0007669"/>
    <property type="project" value="InterPro"/>
</dbReference>
<dbReference type="Gene3D" id="2.40.290.10">
    <property type="match status" value="1"/>
</dbReference>
<keyword evidence="14" id="KW-0233">DNA recombination</keyword>
<feature type="domain" description="Ku" evidence="21">
    <location>
        <begin position="322"/>
        <end position="459"/>
    </location>
</feature>
<comment type="similarity">
    <text evidence="3">Belongs to the ku80 family.</text>
</comment>
<dbReference type="Pfam" id="PF08785">
    <property type="entry name" value="Ku_PK_bind"/>
    <property type="match status" value="1"/>
</dbReference>
<dbReference type="InterPro" id="IPR024193">
    <property type="entry name" value="Ku80"/>
</dbReference>
<dbReference type="EC" id="3.6.4.12" evidence="4"/>
<dbReference type="InterPro" id="IPR036494">
    <property type="entry name" value="Ku_C_sf"/>
</dbReference>
<dbReference type="InterPro" id="IPR005161">
    <property type="entry name" value="Ku_N"/>
</dbReference>
<comment type="catalytic activity">
    <reaction evidence="19">
        <text>ATP + H2O = ADP + phosphate + H(+)</text>
        <dbReference type="Rhea" id="RHEA:13065"/>
        <dbReference type="ChEBI" id="CHEBI:15377"/>
        <dbReference type="ChEBI" id="CHEBI:15378"/>
        <dbReference type="ChEBI" id="CHEBI:30616"/>
        <dbReference type="ChEBI" id="CHEBI:43474"/>
        <dbReference type="ChEBI" id="CHEBI:456216"/>
        <dbReference type="EC" id="3.6.4.12"/>
    </reaction>
</comment>
<keyword evidence="9" id="KW-0378">Hydrolase</keyword>
<dbReference type="GO" id="GO:0005524">
    <property type="term" value="F:ATP binding"/>
    <property type="evidence" value="ECO:0007669"/>
    <property type="project" value="UniProtKB-KW"/>
</dbReference>
<evidence type="ECO:0000256" key="11">
    <source>
        <dbReference type="ARBA" id="ARBA00022840"/>
    </source>
</evidence>
<dbReference type="OrthoDB" id="30826at2759"/>
<dbReference type="Gene3D" id="3.40.50.410">
    <property type="entry name" value="von Willebrand factor, type A domain"/>
    <property type="match status" value="1"/>
</dbReference>
<evidence type="ECO:0000256" key="13">
    <source>
        <dbReference type="ARBA" id="ARBA00023125"/>
    </source>
</evidence>
<dbReference type="InterPro" id="IPR016194">
    <property type="entry name" value="SPOC-like_C_dom_sf"/>
</dbReference>
<evidence type="ECO:0000313" key="22">
    <source>
        <dbReference type="EMBL" id="TVY78109.1"/>
    </source>
</evidence>
<dbReference type="EMBL" id="QGMK01000845">
    <property type="protein sequence ID" value="TVY78109.1"/>
    <property type="molecule type" value="Genomic_DNA"/>
</dbReference>
<dbReference type="Proteomes" id="UP000469558">
    <property type="component" value="Unassembled WGS sequence"/>
</dbReference>
<dbReference type="PANTHER" id="PTHR12604">
    <property type="entry name" value="KU AUTOANTIGEN DNA HELICASE"/>
    <property type="match status" value="1"/>
</dbReference>
<dbReference type="SUPFAM" id="SSF53300">
    <property type="entry name" value="vWA-like"/>
    <property type="match status" value="1"/>
</dbReference>
<comment type="function">
    <text evidence="17">Single-stranded DNA-dependent ATP-dependent helicase. Involved in non-homologous end joining (NHEJ) DNA double strand break repair. DNA-binding is sequence-independent but has a high affinity to nicks in double-stranded DNA and to the ends of duplex DNA. Binds to naturally occurring chromosomal ends, and therefore provides chromosomal end protection. Required also for telomere recombination to repair telomeric ends in the absence of telomerase. KU70, of the KU70/KU80 heterodimer, binds to the stem loop of TLC1, the RNA component of telomerase. Involved in telomere maintenance. Interacts with telomeric repeats and subtelomeric sequences thereby controlling telomere length and protecting against subtelomeric rearrangement. Maintains telomeric chromatin, which is involved in silencing the expression of genes located at the telomere. Required for mating-type switching.</text>
</comment>
<feature type="compositionally biased region" description="Polar residues" evidence="20">
    <location>
        <begin position="270"/>
        <end position="289"/>
    </location>
</feature>
<dbReference type="Gene3D" id="1.10.1600.10">
    <property type="match status" value="1"/>
</dbReference>
<evidence type="ECO:0000256" key="6">
    <source>
        <dbReference type="ARBA" id="ARBA00022454"/>
    </source>
</evidence>
<dbReference type="Gene3D" id="1.25.40.240">
    <property type="entry name" value="Ku, C-terminal domain"/>
    <property type="match status" value="1"/>
</dbReference>
<feature type="region of interest" description="Disordered" evidence="20">
    <location>
        <begin position="269"/>
        <end position="299"/>
    </location>
</feature>
<gene>
    <name evidence="22" type="primary">KU80</name>
    <name evidence="22" type="ORF">LSUE1_G006094</name>
</gene>
<dbReference type="GO" id="GO:0003678">
    <property type="term" value="F:DNA helicase activity"/>
    <property type="evidence" value="ECO:0007669"/>
    <property type="project" value="UniProtKB-EC"/>
</dbReference>
<evidence type="ECO:0000256" key="2">
    <source>
        <dbReference type="ARBA" id="ARBA00004574"/>
    </source>
</evidence>